<feature type="chain" id="PRO_5010329437" description="Spore-associated protein A" evidence="1">
    <location>
        <begin position="28"/>
        <end position="152"/>
    </location>
</feature>
<keyword evidence="1" id="KW-0732">Signal</keyword>
<proteinExistence type="predicted"/>
<gene>
    <name evidence="2" type="ORF">SAMN02787118_12015</name>
</gene>
<dbReference type="PROSITE" id="PS51257">
    <property type="entry name" value="PROKAR_LIPOPROTEIN"/>
    <property type="match status" value="1"/>
</dbReference>
<dbReference type="EMBL" id="FONR01000020">
    <property type="protein sequence ID" value="SFG40116.1"/>
    <property type="molecule type" value="Genomic_DNA"/>
</dbReference>
<evidence type="ECO:0000313" key="2">
    <source>
        <dbReference type="EMBL" id="SFG40116.1"/>
    </source>
</evidence>
<dbReference type="Proteomes" id="UP000181942">
    <property type="component" value="Unassembled WGS sequence"/>
</dbReference>
<protein>
    <recommendedName>
        <fullName evidence="4">Spore-associated protein A</fullName>
    </recommendedName>
</protein>
<evidence type="ECO:0000313" key="3">
    <source>
        <dbReference type="Proteomes" id="UP000181942"/>
    </source>
</evidence>
<organism evidence="2 3">
    <name type="scientific">Streptomyces mirabilis</name>
    <dbReference type="NCBI Taxonomy" id="68239"/>
    <lineage>
        <taxon>Bacteria</taxon>
        <taxon>Bacillati</taxon>
        <taxon>Actinomycetota</taxon>
        <taxon>Actinomycetes</taxon>
        <taxon>Kitasatosporales</taxon>
        <taxon>Streptomycetaceae</taxon>
        <taxon>Streptomyces</taxon>
    </lineage>
</organism>
<reference evidence="2 3" key="1">
    <citation type="submission" date="2016-10" db="EMBL/GenBank/DDBJ databases">
        <authorList>
            <person name="de Groot N.N."/>
        </authorList>
    </citation>
    <scope>NUCLEOTIDE SEQUENCE [LARGE SCALE GENOMIC DNA]</scope>
    <source>
        <strain evidence="2 3">OK461</strain>
    </source>
</reference>
<accession>A0A1I2RQT8</accession>
<sequence>MRRAISVLFTALLAIVGGLVLAPAASAATYGCSGSEIGTYPVTTSGGTNYGTIHIYYDSSTGKNCAAAVGSSAVSGKSNIYMSVTIFKCSQTSPSSSCSYVSSDPDSGYYSYYAGPVTMYSPNNCIQVGATIRNDSIGTVATGSSGGAKYCG</sequence>
<dbReference type="AlphaFoldDB" id="A0A1I2RQT8"/>
<name>A0A1I2RQT8_9ACTN</name>
<feature type="signal peptide" evidence="1">
    <location>
        <begin position="1"/>
        <end position="27"/>
    </location>
</feature>
<evidence type="ECO:0000256" key="1">
    <source>
        <dbReference type="SAM" id="SignalP"/>
    </source>
</evidence>
<evidence type="ECO:0008006" key="4">
    <source>
        <dbReference type="Google" id="ProtNLM"/>
    </source>
</evidence>